<dbReference type="SMART" id="SM00849">
    <property type="entry name" value="Lactamase_B"/>
    <property type="match status" value="1"/>
</dbReference>
<reference evidence="4" key="1">
    <citation type="submission" date="2015-09" db="EMBL/GenBank/DDBJ databases">
        <title>Draft Genome Sequences of Two Novel Amoeba-resistant Intranuclear Bacteria, Candidatus Berkiella cookevillensis and Candidatus Berkiella aquae.</title>
        <authorList>
            <person name="Mehari Y.T."/>
            <person name="Arivett B.A."/>
            <person name="Farone A.L."/>
            <person name="Gunderson J.H."/>
            <person name="Farone M.B."/>
        </authorList>
    </citation>
    <scope>NUCLEOTIDE SEQUENCE [LARGE SCALE GENOMIC DNA]</scope>
    <source>
        <strain evidence="4">CC99</strain>
    </source>
</reference>
<dbReference type="RefSeq" id="WP_057623934.1">
    <property type="nucleotide sequence ID" value="NZ_LKHV02000001.1"/>
</dbReference>
<dbReference type="Gene3D" id="3.60.15.10">
    <property type="entry name" value="Ribonuclease Z/Hydroxyacylglutathione hydrolase-like"/>
    <property type="match status" value="1"/>
</dbReference>
<dbReference type="SUPFAM" id="SSF56281">
    <property type="entry name" value="Metallo-hydrolase/oxidoreductase"/>
    <property type="match status" value="1"/>
</dbReference>
<evidence type="ECO:0000259" key="3">
    <source>
        <dbReference type="SMART" id="SM01027"/>
    </source>
</evidence>
<dbReference type="SMART" id="SM01027">
    <property type="entry name" value="Beta-Casp"/>
    <property type="match status" value="1"/>
</dbReference>
<evidence type="ECO:0000313" key="4">
    <source>
        <dbReference type="EMBL" id="KRG19280.1"/>
    </source>
</evidence>
<proteinExistence type="predicted"/>
<dbReference type="Pfam" id="PF00753">
    <property type="entry name" value="Lactamase_B"/>
    <property type="match status" value="1"/>
</dbReference>
<dbReference type="Pfam" id="PF10996">
    <property type="entry name" value="Beta-Casp"/>
    <property type="match status" value="1"/>
</dbReference>
<evidence type="ECO:0000256" key="1">
    <source>
        <dbReference type="ARBA" id="ARBA00022801"/>
    </source>
</evidence>
<sequence>MKLHCFGATQEVTGSCFLIENQNKKILVDCGLIQGRAIDEKRNYEALPFVAKEIDVVILTHAHIDHSGRLPILIKNGFSGKIISHPATIDLCDIMLRDTGFLNEKEVETLNRKRERKGLDYREPLYTVKDAINTMQFFSPLPYDKIEEILPNVKIRFLDAGHILGSAIVEMWLSEGGVTRKVVFSGDLGRQGLPILKDPTFVKNADVVIMESTYGDRNIQPWKETIKEFSQIIEEALSSKGNILIPAFAVGRSQEILYSLFVNYDKLPLQNTYIFLDSPMAIEATKVYTKHWQLYDKATKELIKTSGSPYQLPNLRLTVDTEQSMAINQIKQGAIIIAGSGMCEGGRIRHHLKHNIWRKQCHLLFVGYQAQGTLGRTLIDGASEIRLWGERMRVAAKIHSINGFSAHADQETLLKWYGHFESSPALILVHGEISALSTLQNEIYQKFTVHPWIPKYKDSYDLIKKQPISED</sequence>
<name>A0A0Q9YFD1_9GAMM</name>
<dbReference type="GO" id="GO:0016787">
    <property type="term" value="F:hydrolase activity"/>
    <property type="evidence" value="ECO:0007669"/>
    <property type="project" value="UniProtKB-KW"/>
</dbReference>
<reference evidence="5" key="2">
    <citation type="journal article" date="2016" name="Genome Announc.">
        <title>Draft Genome Sequences of Two Novel Amoeba-Resistant Intranuclear Bacteria, 'Candidatus Berkiella cookevillensis' and 'Candidatus Berkiella aquae'.</title>
        <authorList>
            <person name="Mehari Y.T."/>
            <person name="Arivett B.A."/>
            <person name="Farone A.L."/>
            <person name="Gunderson J.H."/>
            <person name="Farone M.B."/>
        </authorList>
    </citation>
    <scope>NUCLEOTIDE SEQUENCE</scope>
    <source>
        <strain evidence="5">CC99</strain>
    </source>
</reference>
<dbReference type="GO" id="GO:0004521">
    <property type="term" value="F:RNA endonuclease activity"/>
    <property type="evidence" value="ECO:0007669"/>
    <property type="project" value="TreeGrafter"/>
</dbReference>
<dbReference type="PANTHER" id="PTHR11203">
    <property type="entry name" value="CLEAVAGE AND POLYADENYLATION SPECIFICITY FACTOR FAMILY MEMBER"/>
    <property type="match status" value="1"/>
</dbReference>
<keyword evidence="6" id="KW-1185">Reference proteome</keyword>
<dbReference type="InterPro" id="IPR036866">
    <property type="entry name" value="RibonucZ/Hydroxyglut_hydro"/>
</dbReference>
<dbReference type="PANTHER" id="PTHR11203:SF37">
    <property type="entry name" value="INTEGRATOR COMPLEX SUBUNIT 11"/>
    <property type="match status" value="1"/>
</dbReference>
<evidence type="ECO:0000313" key="5">
    <source>
        <dbReference type="EMBL" id="MCS5708894.1"/>
    </source>
</evidence>
<dbReference type="InterPro" id="IPR011108">
    <property type="entry name" value="RMMBL"/>
</dbReference>
<dbReference type="EMBL" id="LKHV02000001">
    <property type="protein sequence ID" value="MCS5708894.1"/>
    <property type="molecule type" value="Genomic_DNA"/>
</dbReference>
<dbReference type="EC" id="3.1.-.-" evidence="4"/>
<feature type="domain" description="Beta-Casp" evidence="3">
    <location>
        <begin position="253"/>
        <end position="378"/>
    </location>
</feature>
<gene>
    <name evidence="4" type="ORF">CC99x_00802</name>
    <name evidence="5" type="ORF">CC99x_008240</name>
</gene>
<accession>A0A0Q9YFD1</accession>
<dbReference type="InterPro" id="IPR022712">
    <property type="entry name" value="Beta_Casp"/>
</dbReference>
<dbReference type="InterPro" id="IPR050698">
    <property type="entry name" value="MBL"/>
</dbReference>
<dbReference type="EMBL" id="LKHV01000003">
    <property type="protein sequence ID" value="KRG19280.1"/>
    <property type="molecule type" value="Genomic_DNA"/>
</dbReference>
<feature type="domain" description="Metallo-beta-lactamase" evidence="2">
    <location>
        <begin position="13"/>
        <end position="240"/>
    </location>
</feature>
<dbReference type="Proteomes" id="UP000051494">
    <property type="component" value="Unassembled WGS sequence"/>
</dbReference>
<dbReference type="InterPro" id="IPR001279">
    <property type="entry name" value="Metallo-B-lactamas"/>
</dbReference>
<dbReference type="CDD" id="cd16295">
    <property type="entry name" value="TTHA0252-CPSF-like_MBL-fold"/>
    <property type="match status" value="1"/>
</dbReference>
<dbReference type="PATRIC" id="fig|1590042.3.peg.825"/>
<dbReference type="STRING" id="437022.CC99x_00802"/>
<dbReference type="Pfam" id="PF07521">
    <property type="entry name" value="RMMBL"/>
    <property type="match status" value="1"/>
</dbReference>
<protein>
    <submittedName>
        <fullName evidence="5">MBL fold metallo-hydrolase</fullName>
    </submittedName>
    <submittedName>
        <fullName evidence="4">Ribonuclease</fullName>
        <ecNumber evidence="4">3.1.-.-</ecNumber>
    </submittedName>
</protein>
<dbReference type="AlphaFoldDB" id="A0A0Q9YFD1"/>
<comment type="caution">
    <text evidence="4">The sequence shown here is derived from an EMBL/GenBank/DDBJ whole genome shotgun (WGS) entry which is preliminary data.</text>
</comment>
<evidence type="ECO:0000259" key="2">
    <source>
        <dbReference type="SMART" id="SM00849"/>
    </source>
</evidence>
<reference evidence="5" key="3">
    <citation type="submission" date="2021-06" db="EMBL/GenBank/DDBJ databases">
        <title>Genomic Description and Analysis of Intracellular Bacteria, Candidatus Berkiella cookevillensis and Candidatus Berkiella aquae.</title>
        <authorList>
            <person name="Kidane D.T."/>
            <person name="Mehari Y.T."/>
            <person name="Rice F.C."/>
            <person name="Arivett B.A."/>
            <person name="Farone A.L."/>
            <person name="Berk S.G."/>
            <person name="Farone M.B."/>
        </authorList>
    </citation>
    <scope>NUCLEOTIDE SEQUENCE</scope>
    <source>
        <strain evidence="5">CC99</strain>
    </source>
</reference>
<organism evidence="4">
    <name type="scientific">Candidatus Berkiella cookevillensis</name>
    <dbReference type="NCBI Taxonomy" id="437022"/>
    <lineage>
        <taxon>Bacteria</taxon>
        <taxon>Pseudomonadati</taxon>
        <taxon>Pseudomonadota</taxon>
        <taxon>Gammaproteobacteria</taxon>
        <taxon>Candidatus Berkiellales</taxon>
        <taxon>Candidatus Berkiellaceae</taxon>
        <taxon>Candidatus Berkiella</taxon>
    </lineage>
</organism>
<dbReference type="OrthoDB" id="9803916at2"/>
<dbReference type="Gene3D" id="3.40.50.10890">
    <property type="match status" value="1"/>
</dbReference>
<evidence type="ECO:0000313" key="6">
    <source>
        <dbReference type="Proteomes" id="UP000051494"/>
    </source>
</evidence>
<keyword evidence="1 4" id="KW-0378">Hydrolase</keyword>